<evidence type="ECO:0000259" key="2">
    <source>
        <dbReference type="Pfam" id="PF01966"/>
    </source>
</evidence>
<dbReference type="GO" id="GO:0000166">
    <property type="term" value="F:nucleotide binding"/>
    <property type="evidence" value="ECO:0007669"/>
    <property type="project" value="UniProtKB-KW"/>
</dbReference>
<evidence type="ECO:0000313" key="3">
    <source>
        <dbReference type="EMBL" id="AKA72248.1"/>
    </source>
</evidence>
<gene>
    <name evidence="3" type="ORF">CSCA_5123</name>
</gene>
<feature type="domain" description="HD" evidence="2">
    <location>
        <begin position="62"/>
        <end position="147"/>
    </location>
</feature>
<dbReference type="InterPro" id="IPR003607">
    <property type="entry name" value="HD/PDEase_dom"/>
</dbReference>
<reference evidence="3 4" key="1">
    <citation type="journal article" date="2015" name="J. Biotechnol.">
        <title>Complete genome sequence of a malodorant-producing acetogen, Clostridium scatologenes ATCC 25775(T).</title>
        <authorList>
            <person name="Zhu Z."/>
            <person name="Guo T."/>
            <person name="Zheng H."/>
            <person name="Song T."/>
            <person name="Ouyang P."/>
            <person name="Xie J."/>
        </authorList>
    </citation>
    <scope>NUCLEOTIDE SEQUENCE [LARGE SCALE GENOMIC DNA]</scope>
    <source>
        <strain evidence="3 4">ATCC 25775</strain>
    </source>
</reference>
<dbReference type="PANTHER" id="PTHR47545:SF2">
    <property type="entry name" value="CC-ADDING TRNA NUCLEOTIDYLTRANSFERASE"/>
    <property type="match status" value="1"/>
</dbReference>
<keyword evidence="3" id="KW-0378">Hydrolase</keyword>
<dbReference type="InterPro" id="IPR006674">
    <property type="entry name" value="HD_domain"/>
</dbReference>
<name>A0A0E3JSC5_CLOSL</name>
<dbReference type="PANTHER" id="PTHR47545">
    <property type="entry name" value="MULTIFUNCTIONAL CCA PROTEIN"/>
    <property type="match status" value="1"/>
</dbReference>
<dbReference type="KEGG" id="csq:CSCA_5123"/>
<protein>
    <submittedName>
        <fullName evidence="3">Metal dependent phosphohydrolase</fullName>
    </submittedName>
</protein>
<dbReference type="Pfam" id="PF01966">
    <property type="entry name" value="HD"/>
    <property type="match status" value="1"/>
</dbReference>
<keyword evidence="4" id="KW-1185">Reference proteome</keyword>
<dbReference type="Proteomes" id="UP000033115">
    <property type="component" value="Chromosome"/>
</dbReference>
<dbReference type="Gene3D" id="1.10.3090.10">
    <property type="entry name" value="cca-adding enzyme, domain 2"/>
    <property type="match status" value="1"/>
</dbReference>
<accession>A0A0E3JSC5</accession>
<dbReference type="RefSeq" id="WP_029160115.1">
    <property type="nucleotide sequence ID" value="NZ_CP009933.1"/>
</dbReference>
<evidence type="ECO:0000313" key="4">
    <source>
        <dbReference type="Proteomes" id="UP000033115"/>
    </source>
</evidence>
<dbReference type="InterPro" id="IPR006675">
    <property type="entry name" value="HDIG_dom"/>
</dbReference>
<dbReference type="NCBIfam" id="TIGR00277">
    <property type="entry name" value="HDIG"/>
    <property type="match status" value="1"/>
</dbReference>
<dbReference type="AlphaFoldDB" id="A0A0E3JSC5"/>
<dbReference type="EMBL" id="CP009933">
    <property type="protein sequence ID" value="AKA72248.1"/>
    <property type="molecule type" value="Genomic_DNA"/>
</dbReference>
<keyword evidence="1" id="KW-0547">Nucleotide-binding</keyword>
<dbReference type="STRING" id="1548.CSCA_5123"/>
<organism evidence="3 4">
    <name type="scientific">Clostridium scatologenes</name>
    <dbReference type="NCBI Taxonomy" id="1548"/>
    <lineage>
        <taxon>Bacteria</taxon>
        <taxon>Bacillati</taxon>
        <taxon>Bacillota</taxon>
        <taxon>Clostridia</taxon>
        <taxon>Eubacteriales</taxon>
        <taxon>Clostridiaceae</taxon>
        <taxon>Clostridium</taxon>
    </lineage>
</organism>
<dbReference type="InterPro" id="IPR050124">
    <property type="entry name" value="tRNA_CCA-adding_enzyme"/>
</dbReference>
<proteinExistence type="predicted"/>
<sequence length="214" mass="25195">MENLQEIFENFNKHLLEDEKPSKYFNSIIETELFEKIYPLTMLKDLIKTTQSPLHHSEGNVWNHTMLVIDEASKRKDKSKDPMAFMWAALLHDLGKAPTTKMRKGKITSYDHDKVGKELSVDFLREFRCDEDFIKKVSYLVRWHMQTLFVVKDMPFANIKDMVSEGDFKEVALLSLCDRLGRGGMTSERIRLENNNVSTFIEKCERFTRKYSKQ</sequence>
<dbReference type="GO" id="GO:0016787">
    <property type="term" value="F:hydrolase activity"/>
    <property type="evidence" value="ECO:0007669"/>
    <property type="project" value="UniProtKB-KW"/>
</dbReference>
<evidence type="ECO:0000256" key="1">
    <source>
        <dbReference type="ARBA" id="ARBA00022741"/>
    </source>
</evidence>
<dbReference type="CDD" id="cd00077">
    <property type="entry name" value="HDc"/>
    <property type="match status" value="1"/>
</dbReference>
<dbReference type="HOGENOM" id="CLU_087226_0_0_9"/>
<dbReference type="SUPFAM" id="SSF109604">
    <property type="entry name" value="HD-domain/PDEase-like"/>
    <property type="match status" value="1"/>
</dbReference>